<gene>
    <name evidence="2" type="ORF">HELGO_WM22400</name>
</gene>
<evidence type="ECO:0000256" key="1">
    <source>
        <dbReference type="SAM" id="SignalP"/>
    </source>
</evidence>
<feature type="signal peptide" evidence="1">
    <location>
        <begin position="1"/>
        <end position="18"/>
    </location>
</feature>
<proteinExistence type="predicted"/>
<protein>
    <submittedName>
        <fullName evidence="2">Uncharacterized protein</fullName>
    </submittedName>
</protein>
<organism evidence="2">
    <name type="scientific">uncultured Aureispira sp</name>
    <dbReference type="NCBI Taxonomy" id="1331704"/>
    <lineage>
        <taxon>Bacteria</taxon>
        <taxon>Pseudomonadati</taxon>
        <taxon>Bacteroidota</taxon>
        <taxon>Saprospiria</taxon>
        <taxon>Saprospirales</taxon>
        <taxon>Saprospiraceae</taxon>
        <taxon>Aureispira</taxon>
        <taxon>environmental samples</taxon>
    </lineage>
</organism>
<sequence>MKQLLLLALVALTTTAYAQGNNSKFKTASFEKTYRQEPLIIKVRKARKTPTIRLPKRPNLVWRQRHETGNYYNKNGSNVSYFNPSNNWDMVYLPPKNQPVLYYAAAISRGALFPIILDALNKKKAL</sequence>
<dbReference type="AlphaFoldDB" id="A0A6S6U9C6"/>
<accession>A0A6S6U9C6</accession>
<keyword evidence="1" id="KW-0732">Signal</keyword>
<dbReference type="EMBL" id="CACVAQ010000425">
    <property type="protein sequence ID" value="CAA6828278.1"/>
    <property type="molecule type" value="Genomic_DNA"/>
</dbReference>
<feature type="chain" id="PRO_5027896103" evidence="1">
    <location>
        <begin position="19"/>
        <end position="126"/>
    </location>
</feature>
<reference evidence="2" key="1">
    <citation type="submission" date="2020-01" db="EMBL/GenBank/DDBJ databases">
        <authorList>
            <person name="Meier V. D."/>
            <person name="Meier V D."/>
        </authorList>
    </citation>
    <scope>NUCLEOTIDE SEQUENCE</scope>
    <source>
        <strain evidence="2">HLG_WM_MAG_10</strain>
    </source>
</reference>
<name>A0A6S6U9C6_9BACT</name>
<evidence type="ECO:0000313" key="2">
    <source>
        <dbReference type="EMBL" id="CAA6828278.1"/>
    </source>
</evidence>